<accession>A0A0K2V7G2</accession>
<reference evidence="2" key="1">
    <citation type="submission" date="2014-05" db="EMBL/GenBank/DDBJ databases">
        <authorList>
            <person name="Chronopoulou M."/>
        </authorList>
    </citation>
    <scope>NUCLEOTIDE SEQUENCE</scope>
    <source>
        <tissue evidence="2">Whole organism</tissue>
    </source>
</reference>
<organism evidence="2">
    <name type="scientific">Lepeophtheirus salmonis</name>
    <name type="common">Salmon louse</name>
    <name type="synonym">Caligus salmonis</name>
    <dbReference type="NCBI Taxonomy" id="72036"/>
    <lineage>
        <taxon>Eukaryota</taxon>
        <taxon>Metazoa</taxon>
        <taxon>Ecdysozoa</taxon>
        <taxon>Arthropoda</taxon>
        <taxon>Crustacea</taxon>
        <taxon>Multicrustacea</taxon>
        <taxon>Hexanauplia</taxon>
        <taxon>Copepoda</taxon>
        <taxon>Siphonostomatoida</taxon>
        <taxon>Caligidae</taxon>
        <taxon>Lepeophtheirus</taxon>
    </lineage>
</organism>
<sequence length="30" mass="3468">MANTTKVHNSSDALFPNILKTNNTHRHEIY</sequence>
<feature type="region of interest" description="Disordered" evidence="1">
    <location>
        <begin position="1"/>
        <end position="30"/>
    </location>
</feature>
<evidence type="ECO:0000256" key="1">
    <source>
        <dbReference type="SAM" id="MobiDB-lite"/>
    </source>
</evidence>
<feature type="compositionally biased region" description="Polar residues" evidence="1">
    <location>
        <begin position="1"/>
        <end position="12"/>
    </location>
</feature>
<protein>
    <submittedName>
        <fullName evidence="2">Uncharacterized protein</fullName>
    </submittedName>
</protein>
<evidence type="ECO:0000313" key="2">
    <source>
        <dbReference type="EMBL" id="CDW46275.1"/>
    </source>
</evidence>
<name>A0A0K2V7G2_LEPSM</name>
<dbReference type="AlphaFoldDB" id="A0A0K2V7G2"/>
<dbReference type="EMBL" id="HACA01028914">
    <property type="protein sequence ID" value="CDW46275.1"/>
    <property type="molecule type" value="Transcribed_RNA"/>
</dbReference>
<proteinExistence type="predicted"/>